<gene>
    <name evidence="3" type="ORF">BEMITA_LOCUS11120</name>
</gene>
<dbReference type="AlphaFoldDB" id="A0A9P0F5B0"/>
<accession>A0A9P0F5B0</accession>
<feature type="coiled-coil region" evidence="1">
    <location>
        <begin position="342"/>
        <end position="463"/>
    </location>
</feature>
<dbReference type="EMBL" id="OU963868">
    <property type="protein sequence ID" value="CAH0392622.1"/>
    <property type="molecule type" value="Genomic_DNA"/>
</dbReference>
<feature type="region of interest" description="Disordered" evidence="2">
    <location>
        <begin position="519"/>
        <end position="540"/>
    </location>
</feature>
<evidence type="ECO:0000256" key="1">
    <source>
        <dbReference type="SAM" id="Coils"/>
    </source>
</evidence>
<proteinExistence type="predicted"/>
<keyword evidence="4" id="KW-1185">Reference proteome</keyword>
<evidence type="ECO:0000313" key="4">
    <source>
        <dbReference type="Proteomes" id="UP001152759"/>
    </source>
</evidence>
<organism evidence="3 4">
    <name type="scientific">Bemisia tabaci</name>
    <name type="common">Sweetpotato whitefly</name>
    <name type="synonym">Aleurodes tabaci</name>
    <dbReference type="NCBI Taxonomy" id="7038"/>
    <lineage>
        <taxon>Eukaryota</taxon>
        <taxon>Metazoa</taxon>
        <taxon>Ecdysozoa</taxon>
        <taxon>Arthropoda</taxon>
        <taxon>Hexapoda</taxon>
        <taxon>Insecta</taxon>
        <taxon>Pterygota</taxon>
        <taxon>Neoptera</taxon>
        <taxon>Paraneoptera</taxon>
        <taxon>Hemiptera</taxon>
        <taxon>Sternorrhyncha</taxon>
        <taxon>Aleyrodoidea</taxon>
        <taxon>Aleyrodidae</taxon>
        <taxon>Aleyrodinae</taxon>
        <taxon>Bemisia</taxon>
    </lineage>
</organism>
<feature type="compositionally biased region" description="Polar residues" evidence="2">
    <location>
        <begin position="60"/>
        <end position="81"/>
    </location>
</feature>
<dbReference type="Proteomes" id="UP001152759">
    <property type="component" value="Chromosome 7"/>
</dbReference>
<evidence type="ECO:0000313" key="3">
    <source>
        <dbReference type="EMBL" id="CAH0392622.1"/>
    </source>
</evidence>
<feature type="region of interest" description="Disordered" evidence="2">
    <location>
        <begin position="129"/>
        <end position="186"/>
    </location>
</feature>
<feature type="compositionally biased region" description="Polar residues" evidence="2">
    <location>
        <begin position="105"/>
        <end position="114"/>
    </location>
</feature>
<dbReference type="KEGG" id="btab:109036748"/>
<feature type="compositionally biased region" description="Basic and acidic residues" evidence="2">
    <location>
        <begin position="173"/>
        <end position="182"/>
    </location>
</feature>
<feature type="compositionally biased region" description="Basic and acidic residues" evidence="2">
    <location>
        <begin position="82"/>
        <end position="104"/>
    </location>
</feature>
<reference evidence="3" key="1">
    <citation type="submission" date="2021-12" db="EMBL/GenBank/DDBJ databases">
        <authorList>
            <person name="King R."/>
        </authorList>
    </citation>
    <scope>NUCLEOTIDE SEQUENCE</scope>
</reference>
<evidence type="ECO:0000256" key="2">
    <source>
        <dbReference type="SAM" id="MobiDB-lite"/>
    </source>
</evidence>
<protein>
    <submittedName>
        <fullName evidence="3">Uncharacterized protein</fullName>
    </submittedName>
</protein>
<feature type="region of interest" description="Disordered" evidence="2">
    <location>
        <begin position="49"/>
        <end position="114"/>
    </location>
</feature>
<name>A0A9P0F5B0_BEMTA</name>
<keyword evidence="1" id="KW-0175">Coiled coil</keyword>
<sequence length="645" mass="72522">MANTVFDSNLQLLGNNIAKCHQLIDEALKVSAREPNENTCQHRVRRLCTSQPENKRGRSVPNSTAVPKSIPSKTCTSVGHKSTTDIRSRYDKGGRTSVTSDRRPSNQASLNSGTSKNLENYKIFAGTRVVSGNKNNPPRLPKARCPPAGSVRSKSVKTRVPEKPKPWSNILREQNRGRKNSESDTDLNQCMLCDKPERDTGPTFSELSGKIKTLAESMQVMNQDRFRAQSGEKGGSTFSIFNPVRTLHFLLEELEGKIYMLSDNDVKRILVEMEETLQRIPNNLKNFSMSATDNVHSVPCEVEPPQKLSKFTSAVEETQKRLSECGERPSNENLQLKLELSCSKLEKACQEMEKACSELKKERDYFKTELQIKKKAYEELLKKESGYIATINDLKQNLVNMTAKADEHTRSIENLNVVLNQLQEENKVVSALKDLHKKLNTRVRETNQENEQIKSELQISNLEREKLALLLASRDEELKKLKRDFGEVQEFVADQLVNTSMKKDAVPSNVNLSVISVDSVQQKPPNPTPESNNLTSKSSTCYRNSVPSGWHVMNSDLINSTALKSGNRTSSTDQKKNLTANNLIDSIRMLITEMKQDPVTEIKQSEQNFDVIEKYSVPHLSDVSMASQHSEHDISQISSLSGLTL</sequence>